<feature type="domain" description="CRISPR-associated protein Cas6 C-terminal" evidence="1">
    <location>
        <begin position="175"/>
        <end position="296"/>
    </location>
</feature>
<dbReference type="RefSeq" id="WP_134259037.1">
    <property type="nucleotide sequence ID" value="NZ_LDIM01000006.1"/>
</dbReference>
<dbReference type="Proteomes" id="UP000298210">
    <property type="component" value="Unassembled WGS sequence"/>
</dbReference>
<dbReference type="Gene3D" id="3.30.70.1900">
    <property type="match status" value="1"/>
</dbReference>
<evidence type="ECO:0000313" key="3">
    <source>
        <dbReference type="Proteomes" id="UP000298210"/>
    </source>
</evidence>
<reference evidence="2 3" key="1">
    <citation type="submission" date="2019-03" db="EMBL/GenBank/DDBJ databases">
        <authorList>
            <person name="Liu G."/>
        </authorList>
    </citation>
    <scope>NUCLEOTIDE SEQUENCE [LARGE SCALE GENOMIC DNA]</scope>
    <source>
        <strain evidence="2 3">DSM 19099</strain>
    </source>
</reference>
<dbReference type="Pfam" id="PF10040">
    <property type="entry name" value="CRISPR_Cas6"/>
    <property type="match status" value="1"/>
</dbReference>
<accession>A0A4Y7WLT2</accession>
<evidence type="ECO:0000313" key="2">
    <source>
        <dbReference type="EMBL" id="TES49646.1"/>
    </source>
</evidence>
<evidence type="ECO:0000259" key="1">
    <source>
        <dbReference type="Pfam" id="PF10040"/>
    </source>
</evidence>
<proteinExistence type="predicted"/>
<gene>
    <name evidence="2" type="ORF">E2L03_09305</name>
</gene>
<dbReference type="InterPro" id="IPR019267">
    <property type="entry name" value="CRISPR-assoc_Cas6_C"/>
</dbReference>
<dbReference type="EMBL" id="SNUX01000002">
    <property type="protein sequence ID" value="TES49646.1"/>
    <property type="molecule type" value="Genomic_DNA"/>
</dbReference>
<comment type="caution">
    <text evidence="2">The sequence shown here is derived from an EMBL/GenBank/DDBJ whole genome shotgun (WGS) entry which is preliminary data.</text>
</comment>
<sequence>MFEHINLITLRITYKARIAGRLPAFLGSSIRGTLGHTIRAFSCPTPKKQCYLCPISASCDYANHFNTVGNEGGAVNPFTLRMVTPSGKIDWREGDRLVFDLTLLGETSFRAGLFIDALQELGKRGLGIRRLPFQLTTIENYDLKKVIWKDGQMALRYLQPQPLICKETPSQIVELRFHNPVRVNVGKTMLLSLNFSDLIRSISRRLTLLSQAFGETELEWNAVSLFQASEQIKTIAQSWELNDFKRYSINQGTKLELPGIEGWVEFEGDLTPFTPLLEAGKRLHVGKNATHGFGSYTIIYK</sequence>
<name>A0A4Y7WLT2_9BACI</name>
<dbReference type="AlphaFoldDB" id="A0A4Y7WLT2"/>
<protein>
    <submittedName>
        <fullName evidence="2">CRISPR system precrRNA processing endoribonuclease RAMP protein Cas6</fullName>
    </submittedName>
</protein>
<organism evidence="2 3">
    <name type="scientific">Shouchella lehensis</name>
    <dbReference type="NCBI Taxonomy" id="300825"/>
    <lineage>
        <taxon>Bacteria</taxon>
        <taxon>Bacillati</taxon>
        <taxon>Bacillota</taxon>
        <taxon>Bacilli</taxon>
        <taxon>Bacillales</taxon>
        <taxon>Bacillaceae</taxon>
        <taxon>Shouchella</taxon>
    </lineage>
</organism>